<dbReference type="GO" id="GO:0005737">
    <property type="term" value="C:cytoplasm"/>
    <property type="evidence" value="ECO:0007669"/>
    <property type="project" value="UniProtKB-SubCell"/>
</dbReference>
<keyword evidence="12" id="KW-1185">Reference proteome</keyword>
<protein>
    <recommendedName>
        <fullName evidence="9">aromatic-amino-acid transaminase</fullName>
        <ecNumber evidence="9">2.6.1.57</ecNumber>
    </recommendedName>
</protein>
<dbReference type="PANTHER" id="PTHR42790:SF21">
    <property type="entry name" value="AROMATIC_AMINOADIPATE AMINOTRANSFERASE 1"/>
    <property type="match status" value="1"/>
</dbReference>
<evidence type="ECO:0000256" key="3">
    <source>
        <dbReference type="ARBA" id="ARBA00007441"/>
    </source>
</evidence>
<comment type="catalytic activity">
    <reaction evidence="8">
        <text>an aromatic L-alpha-amino acid + 2-oxoglutarate = an aromatic oxo-acid + L-glutamate</text>
        <dbReference type="Rhea" id="RHEA:17533"/>
        <dbReference type="ChEBI" id="CHEBI:16810"/>
        <dbReference type="ChEBI" id="CHEBI:29985"/>
        <dbReference type="ChEBI" id="CHEBI:73309"/>
        <dbReference type="ChEBI" id="CHEBI:84824"/>
        <dbReference type="EC" id="2.6.1.57"/>
    </reaction>
</comment>
<evidence type="ECO:0000256" key="4">
    <source>
        <dbReference type="ARBA" id="ARBA00022490"/>
    </source>
</evidence>
<dbReference type="Pfam" id="PF00155">
    <property type="entry name" value="Aminotran_1_2"/>
    <property type="match status" value="1"/>
</dbReference>
<dbReference type="EC" id="2.6.1.57" evidence="9"/>
<dbReference type="GO" id="GO:0008793">
    <property type="term" value="F:aromatic-amino-acid transaminase activity"/>
    <property type="evidence" value="ECO:0007669"/>
    <property type="project" value="TreeGrafter"/>
</dbReference>
<dbReference type="InterPro" id="IPR015424">
    <property type="entry name" value="PyrdxlP-dep_Trfase"/>
</dbReference>
<evidence type="ECO:0000256" key="5">
    <source>
        <dbReference type="ARBA" id="ARBA00022576"/>
    </source>
</evidence>
<feature type="domain" description="Aminotransferase class I/classII large" evidence="10">
    <location>
        <begin position="101"/>
        <end position="448"/>
    </location>
</feature>
<reference evidence="12" key="1">
    <citation type="submission" date="2016-03" db="EMBL/GenBank/DDBJ databases">
        <authorList>
            <person name="Devillers Hugo."/>
        </authorList>
    </citation>
    <scope>NUCLEOTIDE SEQUENCE [LARGE SCALE GENOMIC DNA]</scope>
</reference>
<dbReference type="GO" id="GO:0047536">
    <property type="term" value="F:2-aminoadipate transaminase activity"/>
    <property type="evidence" value="ECO:0007669"/>
    <property type="project" value="TreeGrafter"/>
</dbReference>
<dbReference type="SUPFAM" id="SSF53383">
    <property type="entry name" value="PLP-dependent transferases"/>
    <property type="match status" value="1"/>
</dbReference>
<dbReference type="InterPro" id="IPR050859">
    <property type="entry name" value="Class-I_PLP-dep_aminotransf"/>
</dbReference>
<dbReference type="InterPro" id="IPR004839">
    <property type="entry name" value="Aminotransferase_I/II_large"/>
</dbReference>
<evidence type="ECO:0000259" key="10">
    <source>
        <dbReference type="Pfam" id="PF00155"/>
    </source>
</evidence>
<dbReference type="GO" id="GO:0006571">
    <property type="term" value="P:tyrosine biosynthetic process"/>
    <property type="evidence" value="ECO:0007669"/>
    <property type="project" value="TreeGrafter"/>
</dbReference>
<evidence type="ECO:0000256" key="9">
    <source>
        <dbReference type="ARBA" id="ARBA00067014"/>
    </source>
</evidence>
<evidence type="ECO:0000256" key="6">
    <source>
        <dbReference type="ARBA" id="ARBA00022679"/>
    </source>
</evidence>
<dbReference type="InterPro" id="IPR015421">
    <property type="entry name" value="PyrdxlP-dep_Trfase_major"/>
</dbReference>
<sequence length="495" mass="55815">MTVEKTVLARDLSHLFSDEACRRKPSPIKTTMAYFQDPSVVFLGAGMPPSDIFPLRSISVEAPKPPFTNGLALCEDTIVASLAKEHQDLTFDQDIPLARALQYGNSRGQKELLSFLKEHTKLFHNIPYQDWDIITTTGSTQSWDASLRIFCNKGDTVLLEEYTYSSSVEAAEAQGLNCIPMAMDQEGIRPDRLEDLLANWTTYHPGIPMPKLLYTIPTGQNPTGSTMSDSRKPHIYHLAQKYDMIIIEDEPYYFLQMDAYLPENERDPDANAENVSHASFMRSLCRSFLELDTEGRVVRLDSVSKTFAPGCRLGWIVGSKQLLDTYWNLHEVSIQSTCGFAQSILSGILNRWGQDGYISWLKGLRQQYTTKRNWCLDNCSKFLPSQVVTVPRVSAGMFFMILIDAQKHPDFQTTFKGDVKLLEPYIYQKCVSAGVLVACGSWFKVNGPDSSKLVQCDEESKTLIFRGTYASVPPEAMVKGLQLLGNELRKEFKLE</sequence>
<dbReference type="OrthoDB" id="691673at2759"/>
<keyword evidence="6" id="KW-0808">Transferase</keyword>
<evidence type="ECO:0000313" key="12">
    <source>
        <dbReference type="Proteomes" id="UP000189911"/>
    </source>
</evidence>
<evidence type="ECO:0000256" key="8">
    <source>
        <dbReference type="ARBA" id="ARBA00051993"/>
    </source>
</evidence>
<dbReference type="EMBL" id="LT598452">
    <property type="protein sequence ID" value="SCV00559.1"/>
    <property type="molecule type" value="Genomic_DNA"/>
</dbReference>
<keyword evidence="4" id="KW-0963">Cytoplasm</keyword>
<dbReference type="CDD" id="cd00609">
    <property type="entry name" value="AAT_like"/>
    <property type="match status" value="1"/>
</dbReference>
<keyword evidence="7" id="KW-0663">Pyridoxal phosphate</keyword>
<evidence type="ECO:0000313" key="11">
    <source>
        <dbReference type="EMBL" id="SCV00559.1"/>
    </source>
</evidence>
<evidence type="ECO:0000256" key="7">
    <source>
        <dbReference type="ARBA" id="ARBA00022898"/>
    </source>
</evidence>
<dbReference type="GO" id="GO:0009074">
    <property type="term" value="P:aromatic amino acid family catabolic process"/>
    <property type="evidence" value="ECO:0007669"/>
    <property type="project" value="TreeGrafter"/>
</dbReference>
<evidence type="ECO:0000256" key="1">
    <source>
        <dbReference type="ARBA" id="ARBA00001933"/>
    </source>
</evidence>
<comment type="subcellular location">
    <subcellularLocation>
        <location evidence="2">Cytoplasm</location>
    </subcellularLocation>
</comment>
<proteinExistence type="inferred from homology"/>
<organism evidence="11 12">
    <name type="scientific">Lachancea nothofagi CBS 11611</name>
    <dbReference type="NCBI Taxonomy" id="1266666"/>
    <lineage>
        <taxon>Eukaryota</taxon>
        <taxon>Fungi</taxon>
        <taxon>Dikarya</taxon>
        <taxon>Ascomycota</taxon>
        <taxon>Saccharomycotina</taxon>
        <taxon>Saccharomycetes</taxon>
        <taxon>Saccharomycetales</taxon>
        <taxon>Saccharomycetaceae</taxon>
        <taxon>Lachancea</taxon>
    </lineage>
</organism>
<gene>
    <name evidence="11" type="ORF">LANO_0F07492G</name>
</gene>
<keyword evidence="5" id="KW-0032">Aminotransferase</keyword>
<comment type="similarity">
    <text evidence="3">Belongs to the class-I pyridoxal-phosphate-dependent aminotransferase family.</text>
</comment>
<comment type="cofactor">
    <cofactor evidence="1">
        <name>pyridoxal 5'-phosphate</name>
        <dbReference type="ChEBI" id="CHEBI:597326"/>
    </cofactor>
</comment>
<evidence type="ECO:0000256" key="2">
    <source>
        <dbReference type="ARBA" id="ARBA00004496"/>
    </source>
</evidence>
<dbReference type="AlphaFoldDB" id="A0A1G4K8Z5"/>
<dbReference type="FunFam" id="3.40.640.10:FF:000074">
    <property type="entry name" value="Aromatic amino acid aminotransferase"/>
    <property type="match status" value="1"/>
</dbReference>
<name>A0A1G4K8Z5_9SACH</name>
<dbReference type="PANTHER" id="PTHR42790">
    <property type="entry name" value="AMINOTRANSFERASE"/>
    <property type="match status" value="1"/>
</dbReference>
<dbReference type="GO" id="GO:0019878">
    <property type="term" value="P:lysine biosynthetic process via aminoadipic acid"/>
    <property type="evidence" value="ECO:0007669"/>
    <property type="project" value="TreeGrafter"/>
</dbReference>
<dbReference type="Gene3D" id="3.40.640.10">
    <property type="entry name" value="Type I PLP-dependent aspartate aminotransferase-like (Major domain)"/>
    <property type="match status" value="1"/>
</dbReference>
<accession>A0A1G4K8Z5</accession>
<dbReference type="GO" id="GO:0030170">
    <property type="term" value="F:pyridoxal phosphate binding"/>
    <property type="evidence" value="ECO:0007669"/>
    <property type="project" value="InterPro"/>
</dbReference>
<dbReference type="Proteomes" id="UP000189911">
    <property type="component" value="Chromosome F"/>
</dbReference>